<dbReference type="eggNOG" id="ENOG502QPXI">
    <property type="taxonomic scope" value="Eukaryota"/>
</dbReference>
<dbReference type="CDD" id="cd21865">
    <property type="entry name" value="DEUBAD_NFRKB"/>
    <property type="match status" value="1"/>
</dbReference>
<feature type="region of interest" description="Disordered" evidence="3">
    <location>
        <begin position="1"/>
        <end position="28"/>
    </location>
</feature>
<evidence type="ECO:0000256" key="3">
    <source>
        <dbReference type="SAM" id="MobiDB-lite"/>
    </source>
</evidence>
<accession>J3MKL5</accession>
<dbReference type="InterPro" id="IPR044867">
    <property type="entry name" value="DEUBAD_dom"/>
</dbReference>
<name>J3MKL5_ORYBR</name>
<evidence type="ECO:0000313" key="5">
    <source>
        <dbReference type="EnsemblPlants" id="OB07G19470.1"/>
    </source>
</evidence>
<gene>
    <name evidence="5" type="primary">LOC112543450</name>
</gene>
<evidence type="ECO:0000256" key="2">
    <source>
        <dbReference type="ARBA" id="ARBA00023242"/>
    </source>
</evidence>
<dbReference type="EnsemblPlants" id="OB07G19470.1">
    <property type="protein sequence ID" value="OB07G19470.1"/>
    <property type="gene ID" value="OB07G19470"/>
</dbReference>
<dbReference type="KEGG" id="obr:102701279"/>
<dbReference type="GO" id="GO:0031011">
    <property type="term" value="C:Ino80 complex"/>
    <property type="evidence" value="ECO:0007669"/>
    <property type="project" value="InterPro"/>
</dbReference>
<comment type="subcellular location">
    <subcellularLocation>
        <location evidence="1">Nucleus</location>
    </subcellularLocation>
</comment>
<keyword evidence="2" id="KW-0539">Nucleus</keyword>
<dbReference type="STRING" id="4533.J3MKL5"/>
<dbReference type="RefSeq" id="NP_001350560.2">
    <property type="nucleotide sequence ID" value="NM_001363631.2"/>
</dbReference>
<feature type="domain" description="DEUBAD" evidence="4">
    <location>
        <begin position="90"/>
        <end position="201"/>
    </location>
</feature>
<evidence type="ECO:0000259" key="4">
    <source>
        <dbReference type="PROSITE" id="PS51916"/>
    </source>
</evidence>
<dbReference type="Gramene" id="OB07G19470.1">
    <property type="protein sequence ID" value="OB07G19470.1"/>
    <property type="gene ID" value="OB07G19470"/>
</dbReference>
<dbReference type="InterPro" id="IPR024867">
    <property type="entry name" value="NFRKB"/>
</dbReference>
<dbReference type="OrthoDB" id="70874at2759"/>
<reference evidence="5" key="1">
    <citation type="journal article" date="2013" name="Nat. Commun.">
        <title>Whole-genome sequencing of Oryza brachyantha reveals mechanisms underlying Oryza genome evolution.</title>
        <authorList>
            <person name="Chen J."/>
            <person name="Huang Q."/>
            <person name="Gao D."/>
            <person name="Wang J."/>
            <person name="Lang Y."/>
            <person name="Liu T."/>
            <person name="Li B."/>
            <person name="Bai Z."/>
            <person name="Luis Goicoechea J."/>
            <person name="Liang C."/>
            <person name="Chen C."/>
            <person name="Zhang W."/>
            <person name="Sun S."/>
            <person name="Liao Y."/>
            <person name="Zhang X."/>
            <person name="Yang L."/>
            <person name="Song C."/>
            <person name="Wang M."/>
            <person name="Shi J."/>
            <person name="Liu G."/>
            <person name="Liu J."/>
            <person name="Zhou H."/>
            <person name="Zhou W."/>
            <person name="Yu Q."/>
            <person name="An N."/>
            <person name="Chen Y."/>
            <person name="Cai Q."/>
            <person name="Wang B."/>
            <person name="Liu B."/>
            <person name="Min J."/>
            <person name="Huang Y."/>
            <person name="Wu H."/>
            <person name="Li Z."/>
            <person name="Zhang Y."/>
            <person name="Yin Y."/>
            <person name="Song W."/>
            <person name="Jiang J."/>
            <person name="Jackson S.A."/>
            <person name="Wing R.A."/>
            <person name="Wang J."/>
            <person name="Chen M."/>
        </authorList>
    </citation>
    <scope>NUCLEOTIDE SEQUENCE [LARGE SCALE GENOMIC DNA]</scope>
    <source>
        <strain evidence="5">cv. IRGC 101232</strain>
    </source>
</reference>
<reference evidence="5" key="2">
    <citation type="submission" date="2013-04" db="UniProtKB">
        <authorList>
            <consortium name="EnsemblPlants"/>
        </authorList>
    </citation>
    <scope>IDENTIFICATION</scope>
</reference>
<dbReference type="PANTHER" id="PTHR13052">
    <property type="entry name" value="NFRKB-RELATED"/>
    <property type="match status" value="1"/>
</dbReference>
<evidence type="ECO:0000313" key="6">
    <source>
        <dbReference type="Proteomes" id="UP000006038"/>
    </source>
</evidence>
<dbReference type="AlphaFoldDB" id="J3MKL5"/>
<proteinExistence type="predicted"/>
<dbReference type="PROSITE" id="PS51916">
    <property type="entry name" value="DEUBAD"/>
    <property type="match status" value="1"/>
</dbReference>
<evidence type="ECO:0000256" key="1">
    <source>
        <dbReference type="ARBA" id="ARBA00004123"/>
    </source>
</evidence>
<dbReference type="GeneID" id="112543450"/>
<keyword evidence="6" id="KW-1185">Reference proteome</keyword>
<protein>
    <recommendedName>
        <fullName evidence="4">DEUBAD domain-containing protein</fullName>
    </recommendedName>
</protein>
<dbReference type="OMA" id="IMRKADQ"/>
<dbReference type="HOGENOM" id="CLU_005925_0_0_1"/>
<dbReference type="Proteomes" id="UP000006038">
    <property type="component" value="Chromosome 7"/>
</dbReference>
<sequence>MTCRMAAGKQKKRIISSTNSDQHRTGKKSKVQSSNYVISLKSQIALKWDDHQKRVVPQKEQVGILWSDLSPFIDSRQKHYSGLADVTYIPPEAFSLENLRRVLSYEVWNTCLTEAERKFLMQFLPTETDAEENVHLLLTGQNYHFGNPSLSWSSSLCYGDIHPDAILNKEKQIRVDENAYRINLNNYHSNMVESLKKWKKRWLNADDPEIIFRDNLAKHKQGDMRPKVTSSEVPLKVAQSSDVSKFMSYIEVSRTQHNLVKSMKQSGDGIKTKHLTRVIGNLDKFHVKPYGTLIDDEQRRLREHWLKISCNDLPAAFEVLKGRKVTTEKLRNLLGLELLEKNVSIVRKADQLAGITKELGQHGSCENNGSTDLRNALVEHSSQDVLLCGNDHCLSRQDCDDETMHIETSADHHDSLYVKNRDLTVDNGTYTSSQSGESSDLQDQDHKDISCADRSISFCASNLVEQNEDLMDMKFSNDCSNVQDEDFKEISYTDATIIDHSPESQQIKTTCYTGSPIDTLERSNMLAQNLEGITYTGPSICSHKQYQGLRSNSYKIMIDKGHGVNDIPLVNSYPEINAVTMDLKEVENTTVIPSNSSALFSETSVEQIPVEEHHLNDQAAKGGKDVWELPGPDDSYYLPHENNSIYNGSAGLQIGDRRLPAGQQSSVICMENGILSQQQSQVTIASTFPMDNPASFIQPCSNRQSNGQVQTVADDIGMLPYSLEHTECIGQSPGLHSLVNSRFSQSNQFPSSLQEHRLVDQSNSVLHDQLHKNLYSDVSFQTKGNDSIIEQRPFAACGSTDQRYNCIPQEHRPHDNWPAIESNNCLPHTLPVGSSNTDGSLFSALAQYRQPALLHMQSGRSSPSQLLEIRNQVPLPGNFVPRTQGTNFHVPNIYGYTQNLPSSSSSHVASVGSLNNMQWTNLIQQNPGMPNLMTRQFRGPWTR</sequence>
<organism evidence="5">
    <name type="scientific">Oryza brachyantha</name>
    <name type="common">malo sina</name>
    <dbReference type="NCBI Taxonomy" id="4533"/>
    <lineage>
        <taxon>Eukaryota</taxon>
        <taxon>Viridiplantae</taxon>
        <taxon>Streptophyta</taxon>
        <taxon>Embryophyta</taxon>
        <taxon>Tracheophyta</taxon>
        <taxon>Spermatophyta</taxon>
        <taxon>Magnoliopsida</taxon>
        <taxon>Liliopsida</taxon>
        <taxon>Poales</taxon>
        <taxon>Poaceae</taxon>
        <taxon>BOP clade</taxon>
        <taxon>Oryzoideae</taxon>
        <taxon>Oryzeae</taxon>
        <taxon>Oryzinae</taxon>
        <taxon>Oryza</taxon>
    </lineage>
</organism>
<dbReference type="PANTHER" id="PTHR13052:SF2">
    <property type="entry name" value="NUCLEAR FACTOR KAPPA-B-BINDING PROTEIN"/>
    <property type="match status" value="1"/>
</dbReference>